<dbReference type="Pfam" id="PF04186">
    <property type="entry name" value="FxsA"/>
    <property type="match status" value="1"/>
</dbReference>
<keyword evidence="2" id="KW-0472">Membrane</keyword>
<accession>A0A1T4W0I6</accession>
<evidence type="ECO:0000313" key="4">
    <source>
        <dbReference type="Proteomes" id="UP000242432"/>
    </source>
</evidence>
<dbReference type="GO" id="GO:0016020">
    <property type="term" value="C:membrane"/>
    <property type="evidence" value="ECO:0007669"/>
    <property type="project" value="InterPro"/>
</dbReference>
<dbReference type="PANTHER" id="PTHR35335:SF1">
    <property type="entry name" value="UPF0716 PROTEIN FXSA"/>
    <property type="match status" value="1"/>
</dbReference>
<keyword evidence="2" id="KW-0812">Transmembrane</keyword>
<dbReference type="EMBL" id="FUXX01000080">
    <property type="protein sequence ID" value="SKA70766.1"/>
    <property type="molecule type" value="Genomic_DNA"/>
</dbReference>
<evidence type="ECO:0000256" key="2">
    <source>
        <dbReference type="SAM" id="Phobius"/>
    </source>
</evidence>
<protein>
    <submittedName>
        <fullName evidence="3">Protein affecting phage T7 exclusion by the F plasmid, UPF0716 family</fullName>
    </submittedName>
</protein>
<evidence type="ECO:0000256" key="1">
    <source>
        <dbReference type="SAM" id="MobiDB-lite"/>
    </source>
</evidence>
<proteinExistence type="predicted"/>
<dbReference type="PANTHER" id="PTHR35335">
    <property type="entry name" value="UPF0716 PROTEIN FXSA"/>
    <property type="match status" value="1"/>
</dbReference>
<organism evidence="3 4">
    <name type="scientific">Succinivibrio dextrinosolvens DSM 3072</name>
    <dbReference type="NCBI Taxonomy" id="1123324"/>
    <lineage>
        <taxon>Bacteria</taxon>
        <taxon>Pseudomonadati</taxon>
        <taxon>Pseudomonadota</taxon>
        <taxon>Gammaproteobacteria</taxon>
        <taxon>Aeromonadales</taxon>
        <taxon>Succinivibrionaceae</taxon>
        <taxon>Succinivibrio</taxon>
    </lineage>
</organism>
<name>A0A1T4W0I6_9GAMM</name>
<gene>
    <name evidence="3" type="ORF">SAMN02745213_02365</name>
</gene>
<dbReference type="NCBIfam" id="NF008528">
    <property type="entry name" value="PRK11463.1-2"/>
    <property type="match status" value="1"/>
</dbReference>
<sequence>MQKLFLSLVILFVLEILLLIKIGGYIGGLNVIFLMFAMMVIGAVIIKRCFKSVMAQMQQGVVDIKIIFLPLAGFLFFFPGFISDILALLLLLPFVQSKCAKVYSSKSGSGTSFAFKSSNSEGFSDVFSKGRTIDGTATVVQDDNEELNHNTIEGSASNSDDSDSKNS</sequence>
<evidence type="ECO:0000313" key="3">
    <source>
        <dbReference type="EMBL" id="SKA70766.1"/>
    </source>
</evidence>
<feature type="transmembrane region" description="Helical" evidence="2">
    <location>
        <begin position="67"/>
        <end position="95"/>
    </location>
</feature>
<keyword evidence="2" id="KW-1133">Transmembrane helix</keyword>
<dbReference type="InterPro" id="IPR007313">
    <property type="entry name" value="FxsA"/>
</dbReference>
<feature type="transmembrane region" description="Helical" evidence="2">
    <location>
        <begin position="29"/>
        <end position="46"/>
    </location>
</feature>
<reference evidence="4" key="1">
    <citation type="submission" date="2017-02" db="EMBL/GenBank/DDBJ databases">
        <authorList>
            <person name="Varghese N."/>
            <person name="Submissions S."/>
        </authorList>
    </citation>
    <scope>NUCLEOTIDE SEQUENCE [LARGE SCALE GENOMIC DNA]</scope>
    <source>
        <strain evidence="4">DSM 3072</strain>
    </source>
</reference>
<keyword evidence="4" id="KW-1185">Reference proteome</keyword>
<dbReference type="STRING" id="83771.SAMN02910357_02345"/>
<dbReference type="AlphaFoldDB" id="A0A1T4W0I6"/>
<feature type="region of interest" description="Disordered" evidence="1">
    <location>
        <begin position="138"/>
        <end position="167"/>
    </location>
</feature>
<dbReference type="Proteomes" id="UP000242432">
    <property type="component" value="Unassembled WGS sequence"/>
</dbReference>
<dbReference type="RefSeq" id="WP_078929622.1">
    <property type="nucleotide sequence ID" value="NZ_FUXX01000080.1"/>
</dbReference>